<reference evidence="1" key="1">
    <citation type="submission" date="2020-10" db="EMBL/GenBank/DDBJ databases">
        <title>Paenihalocynthiibacter styelae gen. nov., sp. nov., isolated from stalked sea squirt Styela clava.</title>
        <authorList>
            <person name="Kim Y.-O."/>
            <person name="Yoon J.-H."/>
        </authorList>
    </citation>
    <scope>NUCLEOTIDE SEQUENCE</scope>
    <source>
        <strain evidence="1">MYP1-1</strain>
    </source>
</reference>
<evidence type="ECO:0000313" key="2">
    <source>
        <dbReference type="Proteomes" id="UP000640583"/>
    </source>
</evidence>
<accession>A0A8J7ISS5</accession>
<dbReference type="AlphaFoldDB" id="A0A8J7ISS5"/>
<comment type="caution">
    <text evidence="1">The sequence shown here is derived from an EMBL/GenBank/DDBJ whole genome shotgun (WGS) entry which is preliminary data.</text>
</comment>
<protein>
    <recommendedName>
        <fullName evidence="3">Lipoprotein</fullName>
    </recommendedName>
</protein>
<name>A0A8J7ISS5_9RHOB</name>
<evidence type="ECO:0008006" key="3">
    <source>
        <dbReference type="Google" id="ProtNLM"/>
    </source>
</evidence>
<sequence>MALLLACAPDAGDTTVSRNAAFAPEYLGIGVRLLDRDYEGDDLVAFDVKMRGARGRDDVAAYADCAVAEYALIRGYGFARHLRTNIETEAGVWHGDAIYSISAALPRGSRTIDAEVVRANCVETDIPTV</sequence>
<evidence type="ECO:0000313" key="1">
    <source>
        <dbReference type="EMBL" id="MBI1494916.1"/>
    </source>
</evidence>
<proteinExistence type="predicted"/>
<dbReference type="Proteomes" id="UP000640583">
    <property type="component" value="Unassembled WGS sequence"/>
</dbReference>
<gene>
    <name evidence="1" type="ORF">H1D41_14825</name>
</gene>
<organism evidence="1 2">
    <name type="scientific">Halocynthiibacter styelae</name>
    <dbReference type="NCBI Taxonomy" id="2761955"/>
    <lineage>
        <taxon>Bacteria</taxon>
        <taxon>Pseudomonadati</taxon>
        <taxon>Pseudomonadota</taxon>
        <taxon>Alphaproteobacteria</taxon>
        <taxon>Rhodobacterales</taxon>
        <taxon>Paracoccaceae</taxon>
        <taxon>Halocynthiibacter</taxon>
    </lineage>
</organism>
<dbReference type="EMBL" id="JADCKQ010000012">
    <property type="protein sequence ID" value="MBI1494916.1"/>
    <property type="molecule type" value="Genomic_DNA"/>
</dbReference>
<keyword evidence="2" id="KW-1185">Reference proteome</keyword>